<dbReference type="SUPFAM" id="SSF52058">
    <property type="entry name" value="L domain-like"/>
    <property type="match status" value="1"/>
</dbReference>
<evidence type="ECO:0000259" key="6">
    <source>
        <dbReference type="Pfam" id="PF00931"/>
    </source>
</evidence>
<dbReference type="Pfam" id="PF00931">
    <property type="entry name" value="NB-ARC"/>
    <property type="match status" value="1"/>
</dbReference>
<name>A0A2G2YEQ2_CAPAN</name>
<comment type="similarity">
    <text evidence="1">Belongs to the disease resistance NB-LRR family.</text>
</comment>
<feature type="domain" description="Disease resistance protein winged helix" evidence="7">
    <location>
        <begin position="803"/>
        <end position="856"/>
    </location>
</feature>
<evidence type="ECO:0000259" key="7">
    <source>
        <dbReference type="Pfam" id="PF23559"/>
    </source>
</evidence>
<reference evidence="9 10" key="2">
    <citation type="journal article" date="2017" name="Genome Biol.">
        <title>New reference genome sequences of hot pepper reveal the massive evolution of plant disease-resistance genes by retroduplication.</title>
        <authorList>
            <person name="Kim S."/>
            <person name="Park J."/>
            <person name="Yeom S.I."/>
            <person name="Kim Y.M."/>
            <person name="Seo E."/>
            <person name="Kim K.T."/>
            <person name="Kim M.S."/>
            <person name="Lee J.M."/>
            <person name="Cheong K."/>
            <person name="Shin H.S."/>
            <person name="Kim S.B."/>
            <person name="Han K."/>
            <person name="Lee J."/>
            <person name="Park M."/>
            <person name="Lee H.A."/>
            <person name="Lee H.Y."/>
            <person name="Lee Y."/>
            <person name="Oh S."/>
            <person name="Lee J.H."/>
            <person name="Choi E."/>
            <person name="Choi E."/>
            <person name="Lee S.E."/>
            <person name="Jeon J."/>
            <person name="Kim H."/>
            <person name="Choi G."/>
            <person name="Song H."/>
            <person name="Lee J."/>
            <person name="Lee S.C."/>
            <person name="Kwon J.K."/>
            <person name="Lee H.Y."/>
            <person name="Koo N."/>
            <person name="Hong Y."/>
            <person name="Kim R.W."/>
            <person name="Kang W.H."/>
            <person name="Huh J.H."/>
            <person name="Kang B.C."/>
            <person name="Yang T.J."/>
            <person name="Lee Y.H."/>
            <person name="Bennetzen J.L."/>
            <person name="Choi D."/>
        </authorList>
    </citation>
    <scope>NUCLEOTIDE SEQUENCE [LARGE SCALE GENOMIC DNA]</scope>
    <source>
        <strain evidence="10">cv. CM334</strain>
    </source>
</reference>
<dbReference type="Pfam" id="PF23559">
    <property type="entry name" value="WHD_DRP"/>
    <property type="match status" value="1"/>
</dbReference>
<keyword evidence="4" id="KW-0067">ATP-binding</keyword>
<evidence type="ECO:0000256" key="4">
    <source>
        <dbReference type="ARBA" id="ARBA00022840"/>
    </source>
</evidence>
<dbReference type="Gene3D" id="3.40.50.300">
    <property type="entry name" value="P-loop containing nucleotide triphosphate hydrolases"/>
    <property type="match status" value="1"/>
</dbReference>
<feature type="compositionally biased region" description="Low complexity" evidence="5">
    <location>
        <begin position="189"/>
        <end position="202"/>
    </location>
</feature>
<dbReference type="InterPro" id="IPR056924">
    <property type="entry name" value="SH3_Tf2-1"/>
</dbReference>
<gene>
    <name evidence="9" type="ORF">T459_27666</name>
</gene>
<proteinExistence type="inferred from homology"/>
<keyword evidence="2" id="KW-0547">Nucleotide-binding</keyword>
<dbReference type="Pfam" id="PF24626">
    <property type="entry name" value="SH3_Tf2-1"/>
    <property type="match status" value="1"/>
</dbReference>
<feature type="region of interest" description="Disordered" evidence="5">
    <location>
        <begin position="175"/>
        <end position="221"/>
    </location>
</feature>
<organism evidence="9 10">
    <name type="scientific">Capsicum annuum</name>
    <name type="common">Capsicum pepper</name>
    <dbReference type="NCBI Taxonomy" id="4072"/>
    <lineage>
        <taxon>Eukaryota</taxon>
        <taxon>Viridiplantae</taxon>
        <taxon>Streptophyta</taxon>
        <taxon>Embryophyta</taxon>
        <taxon>Tracheophyta</taxon>
        <taxon>Spermatophyta</taxon>
        <taxon>Magnoliopsida</taxon>
        <taxon>eudicotyledons</taxon>
        <taxon>Gunneridae</taxon>
        <taxon>Pentapetalae</taxon>
        <taxon>asterids</taxon>
        <taxon>lamiids</taxon>
        <taxon>Solanales</taxon>
        <taxon>Solanaceae</taxon>
        <taxon>Solanoideae</taxon>
        <taxon>Capsiceae</taxon>
        <taxon>Capsicum</taxon>
    </lineage>
</organism>
<comment type="caution">
    <text evidence="9">The sequence shown here is derived from an EMBL/GenBank/DDBJ whole genome shotgun (WGS) entry which is preliminary data.</text>
</comment>
<dbReference type="Gene3D" id="3.80.10.10">
    <property type="entry name" value="Ribonuclease Inhibitor"/>
    <property type="match status" value="1"/>
</dbReference>
<reference evidence="9 10" key="1">
    <citation type="journal article" date="2014" name="Nat. Genet.">
        <title>Genome sequence of the hot pepper provides insights into the evolution of pungency in Capsicum species.</title>
        <authorList>
            <person name="Kim S."/>
            <person name="Park M."/>
            <person name="Yeom S.I."/>
            <person name="Kim Y.M."/>
            <person name="Lee J.M."/>
            <person name="Lee H.A."/>
            <person name="Seo E."/>
            <person name="Choi J."/>
            <person name="Cheong K."/>
            <person name="Kim K.T."/>
            <person name="Jung K."/>
            <person name="Lee G.W."/>
            <person name="Oh S.K."/>
            <person name="Bae C."/>
            <person name="Kim S.B."/>
            <person name="Lee H.Y."/>
            <person name="Kim S.Y."/>
            <person name="Kim M.S."/>
            <person name="Kang B.C."/>
            <person name="Jo Y.D."/>
            <person name="Yang H.B."/>
            <person name="Jeong H.J."/>
            <person name="Kang W.H."/>
            <person name="Kwon J.K."/>
            <person name="Shin C."/>
            <person name="Lim J.Y."/>
            <person name="Park J.H."/>
            <person name="Huh J.H."/>
            <person name="Kim J.S."/>
            <person name="Kim B.D."/>
            <person name="Cohen O."/>
            <person name="Paran I."/>
            <person name="Suh M.C."/>
            <person name="Lee S.B."/>
            <person name="Kim Y.K."/>
            <person name="Shin Y."/>
            <person name="Noh S.J."/>
            <person name="Park J."/>
            <person name="Seo Y.S."/>
            <person name="Kwon S.Y."/>
            <person name="Kim H.A."/>
            <person name="Park J.M."/>
            <person name="Kim H.J."/>
            <person name="Choi S.B."/>
            <person name="Bosland P.W."/>
            <person name="Reeves G."/>
            <person name="Jo S.H."/>
            <person name="Lee B.W."/>
            <person name="Cho H.T."/>
            <person name="Choi H.S."/>
            <person name="Lee M.S."/>
            <person name="Yu Y."/>
            <person name="Do Choi Y."/>
            <person name="Park B.S."/>
            <person name="van Deynze A."/>
            <person name="Ashrafi H."/>
            <person name="Hill T."/>
            <person name="Kim W.T."/>
            <person name="Pai H.S."/>
            <person name="Ahn H.K."/>
            <person name="Yeam I."/>
            <person name="Giovannoni J.J."/>
            <person name="Rose J.K."/>
            <person name="Sorensen I."/>
            <person name="Lee S.J."/>
            <person name="Kim R.W."/>
            <person name="Choi I.Y."/>
            <person name="Choi B.S."/>
            <person name="Lim J.S."/>
            <person name="Lee Y.H."/>
            <person name="Choi D."/>
        </authorList>
    </citation>
    <scope>NUCLEOTIDE SEQUENCE [LARGE SCALE GENOMIC DNA]</scope>
    <source>
        <strain evidence="10">cv. CM334</strain>
    </source>
</reference>
<accession>A0A2G2YEQ2</accession>
<evidence type="ECO:0000256" key="5">
    <source>
        <dbReference type="SAM" id="MobiDB-lite"/>
    </source>
</evidence>
<sequence length="1112" mass="127839">MTLYEALYGRRCRSPVEPTESYADVRKKDLKFEIGDYVYLKISLMKGVKRFSKKGKLSPRYVGPFKILNRFGKVTYELELPSDLASVHPVFHVSLLKKCMGDPAVVVPIQSIDVQNSLSYEKILIKILDYQTRRIRNKKVPLVKVLWWNQSIEGATYEVEADMRTNFLLSSLGGNRSEGGNRSQFRPKSSVPAPSTASAPAPKFRDGNKDRVPGSKSQGSISSARSKVQLVLYLQRFYHRGNRINQENCSLSFSTASYVIWAAVRQICPFFSASSTPHLPVIYPLKFHPTYFEAIDSYFTKLKSSKTLPSSDSPKMDEIFLGLHEYIFENVLLKDESDLKHTDTDKAKRFHHGFLLLSDFRLTNHRFSLWKFHGWKHHRGMSFALSDFLQEIKSTNVEVRELCFQFMVESARYISVTDLKNLIDILYNMLNHLPYCGDVISFVSNQIPVVQEKLKCLADFLACIVTEHNMHEELKDLMGRVQAVTYEEKHFIFFSVIGVSRAWFHLELLHSKLGQITELKPQLVLVKEGLLCLRSFFNHFVEIYDEHDEVYGLITSATEMAYKAEYVVDSCLASSYTLSYKAHWISEVVENIKLVIRAVSQNCKIKKADVIQVTEDSTLGPSLSANTPVVNEEMVGFQDVMDKLKMQLLGGSHQLDVISIFGMPGNGKTIIAKKIYNDPAVGSHFDVRAMCHVTQVYSWRNLLLTILNGVLEPADRTKKGDDQLATELRHVLLTKRSLILIDDVWDTTAWDYFHMCFQGSQNRSRIILTTRLYDIAHQWRIYIGSRGFIRTPFVEKYYFYMLAEGFIEEDGKEKGSEDAAQDYLKDLIRRNLVIDMEKRSNGKLKICRIHDLLHEFFVEKAKQDDFLLWIHRDHGGDSISNPEKPEIYRLSIYSKWNDLAQWKQSGSSVRSLLFNASSGDYYPAMTSDISFMFNRFKLVKVLNLESINIGDTFPNELKYLLHMRYFSARTTADSIPSSVTDLWNLETFVVKGLHGVLKIPCSLFKMFKVRHVHVNSRASISLHDDMYESQLVNLETFSTPCLSSGEDAEKILRRIPNLRKLRCIIQGSLCYSMKGSIVHFPRLDFLYQLESLKLLSNSYPAKHPHEFNFPSN</sequence>
<dbReference type="PRINTS" id="PR00364">
    <property type="entry name" value="DISEASERSIST"/>
</dbReference>
<dbReference type="InterPro" id="IPR058922">
    <property type="entry name" value="WHD_DRP"/>
</dbReference>
<feature type="domain" description="Tf2-1-like SH3-like" evidence="8">
    <location>
        <begin position="35"/>
        <end position="99"/>
    </location>
</feature>
<dbReference type="PANTHER" id="PTHR46148:SF57">
    <property type="entry name" value="OS12G0499874 PROTEIN"/>
    <property type="match status" value="1"/>
</dbReference>
<dbReference type="GO" id="GO:0006952">
    <property type="term" value="P:defense response"/>
    <property type="evidence" value="ECO:0007669"/>
    <property type="project" value="UniProtKB-KW"/>
</dbReference>
<dbReference type="PANTHER" id="PTHR46148">
    <property type="entry name" value="CHROMO DOMAIN-CONTAINING PROTEIN"/>
    <property type="match status" value="1"/>
</dbReference>
<dbReference type="Gramene" id="PHT68179">
    <property type="protein sequence ID" value="PHT68179"/>
    <property type="gene ID" value="T459_27666"/>
</dbReference>
<feature type="compositionally biased region" description="Basic and acidic residues" evidence="5">
    <location>
        <begin position="203"/>
        <end position="213"/>
    </location>
</feature>
<dbReference type="InterPro" id="IPR002182">
    <property type="entry name" value="NB-ARC"/>
</dbReference>
<dbReference type="Gene3D" id="1.10.10.10">
    <property type="entry name" value="Winged helix-like DNA-binding domain superfamily/Winged helix DNA-binding domain"/>
    <property type="match status" value="1"/>
</dbReference>
<evidence type="ECO:0000256" key="2">
    <source>
        <dbReference type="ARBA" id="ARBA00022741"/>
    </source>
</evidence>
<dbReference type="InterPro" id="IPR036388">
    <property type="entry name" value="WH-like_DNA-bd_sf"/>
</dbReference>
<dbReference type="GO" id="GO:0043531">
    <property type="term" value="F:ADP binding"/>
    <property type="evidence" value="ECO:0007669"/>
    <property type="project" value="InterPro"/>
</dbReference>
<dbReference type="Proteomes" id="UP000222542">
    <property type="component" value="Unassembled WGS sequence"/>
</dbReference>
<dbReference type="AlphaFoldDB" id="A0A2G2YEQ2"/>
<feature type="domain" description="NB-ARC" evidence="6">
    <location>
        <begin position="638"/>
        <end position="778"/>
    </location>
</feature>
<evidence type="ECO:0000259" key="8">
    <source>
        <dbReference type="Pfam" id="PF24626"/>
    </source>
</evidence>
<feature type="compositionally biased region" description="Polar residues" evidence="5">
    <location>
        <begin position="175"/>
        <end position="187"/>
    </location>
</feature>
<protein>
    <submittedName>
        <fullName evidence="9">Uncharacterized protein</fullName>
    </submittedName>
</protein>
<dbReference type="SUPFAM" id="SSF52540">
    <property type="entry name" value="P-loop containing nucleoside triphosphate hydrolases"/>
    <property type="match status" value="1"/>
</dbReference>
<dbReference type="InterPro" id="IPR027417">
    <property type="entry name" value="P-loop_NTPase"/>
</dbReference>
<keyword evidence="10" id="KW-1185">Reference proteome</keyword>
<evidence type="ECO:0000313" key="10">
    <source>
        <dbReference type="Proteomes" id="UP000222542"/>
    </source>
</evidence>
<evidence type="ECO:0000256" key="1">
    <source>
        <dbReference type="ARBA" id="ARBA00008894"/>
    </source>
</evidence>
<dbReference type="InterPro" id="IPR032675">
    <property type="entry name" value="LRR_dom_sf"/>
</dbReference>
<evidence type="ECO:0000313" key="9">
    <source>
        <dbReference type="EMBL" id="PHT68179.1"/>
    </source>
</evidence>
<keyword evidence="3" id="KW-0611">Plant defense</keyword>
<evidence type="ECO:0000256" key="3">
    <source>
        <dbReference type="ARBA" id="ARBA00022821"/>
    </source>
</evidence>
<dbReference type="EMBL" id="AYRZ02000011">
    <property type="protein sequence ID" value="PHT68179.1"/>
    <property type="molecule type" value="Genomic_DNA"/>
</dbReference>